<protein>
    <recommendedName>
        <fullName evidence="8">Protein kinase domain-containing protein</fullName>
    </recommendedName>
</protein>
<dbReference type="RefSeq" id="WP_104983681.1">
    <property type="nucleotide sequence ID" value="NZ_CP012673.1"/>
</dbReference>
<evidence type="ECO:0000256" key="1">
    <source>
        <dbReference type="ARBA" id="ARBA00022679"/>
    </source>
</evidence>
<dbReference type="Gene3D" id="1.10.510.10">
    <property type="entry name" value="Transferase(Phosphotransferase) domain 1"/>
    <property type="match status" value="1"/>
</dbReference>
<feature type="region of interest" description="Disordered" evidence="6">
    <location>
        <begin position="45"/>
        <end position="64"/>
    </location>
</feature>
<evidence type="ECO:0000313" key="9">
    <source>
        <dbReference type="EMBL" id="AUX45280.1"/>
    </source>
</evidence>
<dbReference type="PANTHER" id="PTHR43289:SF6">
    <property type="entry name" value="SERINE_THREONINE-PROTEIN KINASE NEKL-3"/>
    <property type="match status" value="1"/>
</dbReference>
<keyword evidence="7" id="KW-0472">Membrane</keyword>
<dbReference type="SUPFAM" id="SSF56112">
    <property type="entry name" value="Protein kinase-like (PK-like)"/>
    <property type="match status" value="1"/>
</dbReference>
<keyword evidence="1" id="KW-0808">Transferase</keyword>
<keyword evidence="2 5" id="KW-0547">Nucleotide-binding</keyword>
<dbReference type="Proteomes" id="UP000238348">
    <property type="component" value="Chromosome"/>
</dbReference>
<sequence>MVNAAHTAAVHPPTVRVCPRCREEVGHDVPHGLCPRCLLGRVLNRPTPQADSDPPGPEERPRSSLRLGDYEILDRLGEGGMGVVYRARQVRADRIVALKMLPGGPFAGMAAARLFQREIEAVARLDHPNIVPILDVGEHEGRPYFTMKLMAGGTLSARRERYRDPRRAAELVATLARAVHEGHRCHILHRDLKPDNILFDTKGNPYVADFGVAKEIGRDNGTQTGLAIGTVGYMAPEQALGHAKRVTAAADVFSLGVILYELLTGRGPFAGPTPQETLRRTAEDEPASPRTLRREVHRDLETVCLTCLHKEPGRRYGSAEALAEDLERWLRGEPVEARTPGPLERALRWCARHPAAVALILAATLAFAGAVATARAQEEARRQEVIEGNVYAARAVAGAVLAQLWHYGVLVSRAAADPRAAALVERPALADLEALREVYIGRDGGPSLVTWFVVDRQGKLLLHWPHASAPHGTYAFRDYFQGARRLAEGSDLGVAYVSRAFRSETDHNYKFGLSAPIRGASGELAGVLIATIATDSRLGALRLSDGGRLVALAARRDRERGGPLPASDDYTVLIHDGLGYGESAALRSATLSTLLPAPAAASTPALDQLRLPPPDRVAAVADWRDPLAERDPAKYGGVWLAGLAPVGHTELVVVVQSRADEATALDADPRLRLVAWSGVAVALLGLAFAATAARRRQRRAEQEP</sequence>
<evidence type="ECO:0000256" key="3">
    <source>
        <dbReference type="ARBA" id="ARBA00022777"/>
    </source>
</evidence>
<evidence type="ECO:0000256" key="4">
    <source>
        <dbReference type="ARBA" id="ARBA00022840"/>
    </source>
</evidence>
<feature type="transmembrane region" description="Helical" evidence="7">
    <location>
        <begin position="673"/>
        <end position="693"/>
    </location>
</feature>
<keyword evidence="4 5" id="KW-0067">ATP-binding</keyword>
<dbReference type="SMART" id="SM00220">
    <property type="entry name" value="S_TKc"/>
    <property type="match status" value="1"/>
</dbReference>
<dbReference type="Gene3D" id="3.30.200.20">
    <property type="entry name" value="Phosphorylase Kinase, domain 1"/>
    <property type="match status" value="1"/>
</dbReference>
<dbReference type="CDD" id="cd12914">
    <property type="entry name" value="PDC1_DGC_like"/>
    <property type="match status" value="1"/>
</dbReference>
<organism evidence="9 10">
    <name type="scientific">Sorangium cellulosum</name>
    <name type="common">Polyangium cellulosum</name>
    <dbReference type="NCBI Taxonomy" id="56"/>
    <lineage>
        <taxon>Bacteria</taxon>
        <taxon>Pseudomonadati</taxon>
        <taxon>Myxococcota</taxon>
        <taxon>Polyangia</taxon>
        <taxon>Polyangiales</taxon>
        <taxon>Polyangiaceae</taxon>
        <taxon>Sorangium</taxon>
    </lineage>
</organism>
<accession>A0A2L0F154</accession>
<dbReference type="AlphaFoldDB" id="A0A2L0F154"/>
<keyword evidence="3" id="KW-0418">Kinase</keyword>
<dbReference type="PROSITE" id="PS00107">
    <property type="entry name" value="PROTEIN_KINASE_ATP"/>
    <property type="match status" value="1"/>
</dbReference>
<dbReference type="OrthoDB" id="6111975at2"/>
<feature type="domain" description="Protein kinase" evidence="8">
    <location>
        <begin position="70"/>
        <end position="330"/>
    </location>
</feature>
<evidence type="ECO:0000256" key="6">
    <source>
        <dbReference type="SAM" id="MobiDB-lite"/>
    </source>
</evidence>
<dbReference type="GO" id="GO:0004674">
    <property type="term" value="F:protein serine/threonine kinase activity"/>
    <property type="evidence" value="ECO:0007669"/>
    <property type="project" value="TreeGrafter"/>
</dbReference>
<evidence type="ECO:0000256" key="5">
    <source>
        <dbReference type="PROSITE-ProRule" id="PRU10141"/>
    </source>
</evidence>
<dbReference type="InterPro" id="IPR011009">
    <property type="entry name" value="Kinase-like_dom_sf"/>
</dbReference>
<dbReference type="PANTHER" id="PTHR43289">
    <property type="entry name" value="MITOGEN-ACTIVATED PROTEIN KINASE KINASE KINASE 20-RELATED"/>
    <property type="match status" value="1"/>
</dbReference>
<proteinExistence type="predicted"/>
<dbReference type="EMBL" id="CP012673">
    <property type="protein sequence ID" value="AUX45280.1"/>
    <property type="molecule type" value="Genomic_DNA"/>
</dbReference>
<evidence type="ECO:0000259" key="8">
    <source>
        <dbReference type="PROSITE" id="PS50011"/>
    </source>
</evidence>
<dbReference type="CDD" id="cd14014">
    <property type="entry name" value="STKc_PknB_like"/>
    <property type="match status" value="1"/>
</dbReference>
<dbReference type="InterPro" id="IPR017441">
    <property type="entry name" value="Protein_kinase_ATP_BS"/>
</dbReference>
<dbReference type="Gene3D" id="3.30.450.20">
    <property type="entry name" value="PAS domain"/>
    <property type="match status" value="1"/>
</dbReference>
<name>A0A2L0F154_SORCE</name>
<dbReference type="PROSITE" id="PS50011">
    <property type="entry name" value="PROTEIN_KINASE_DOM"/>
    <property type="match status" value="1"/>
</dbReference>
<dbReference type="InterPro" id="IPR000719">
    <property type="entry name" value="Prot_kinase_dom"/>
</dbReference>
<keyword evidence="7" id="KW-0812">Transmembrane</keyword>
<evidence type="ECO:0000313" key="10">
    <source>
        <dbReference type="Proteomes" id="UP000238348"/>
    </source>
</evidence>
<dbReference type="PROSITE" id="PS00108">
    <property type="entry name" value="PROTEIN_KINASE_ST"/>
    <property type="match status" value="1"/>
</dbReference>
<feature type="binding site" evidence="5">
    <location>
        <position position="99"/>
    </location>
    <ligand>
        <name>ATP</name>
        <dbReference type="ChEBI" id="CHEBI:30616"/>
    </ligand>
</feature>
<dbReference type="GO" id="GO:0005524">
    <property type="term" value="F:ATP binding"/>
    <property type="evidence" value="ECO:0007669"/>
    <property type="project" value="UniProtKB-UniRule"/>
</dbReference>
<dbReference type="Pfam" id="PF00069">
    <property type="entry name" value="Pkinase"/>
    <property type="match status" value="1"/>
</dbReference>
<reference evidence="9 10" key="1">
    <citation type="submission" date="2015-09" db="EMBL/GenBank/DDBJ databases">
        <title>Sorangium comparison.</title>
        <authorList>
            <person name="Zaburannyi N."/>
            <person name="Bunk B."/>
            <person name="Overmann J."/>
            <person name="Mueller R."/>
        </authorList>
    </citation>
    <scope>NUCLEOTIDE SEQUENCE [LARGE SCALE GENOMIC DNA]</scope>
    <source>
        <strain evidence="9 10">So ce26</strain>
    </source>
</reference>
<dbReference type="InterPro" id="IPR008271">
    <property type="entry name" value="Ser/Thr_kinase_AS"/>
</dbReference>
<keyword evidence="7" id="KW-1133">Transmembrane helix</keyword>
<evidence type="ECO:0000256" key="7">
    <source>
        <dbReference type="SAM" id="Phobius"/>
    </source>
</evidence>
<gene>
    <name evidence="9" type="ORF">SOCE26_067610</name>
</gene>
<evidence type="ECO:0000256" key="2">
    <source>
        <dbReference type="ARBA" id="ARBA00022741"/>
    </source>
</evidence>
<feature type="region of interest" description="Disordered" evidence="6">
    <location>
        <begin position="270"/>
        <end position="291"/>
    </location>
</feature>